<dbReference type="InterPro" id="IPR024991">
    <property type="entry name" value="RING-H2_APC11"/>
</dbReference>
<evidence type="ECO:0000256" key="7">
    <source>
        <dbReference type="ARBA" id="ARBA00022786"/>
    </source>
</evidence>
<name>A0ABN7SMF3_OIKDI</name>
<dbReference type="PROSITE" id="PS50089">
    <property type="entry name" value="ZF_RING_2"/>
    <property type="match status" value="1"/>
</dbReference>
<evidence type="ECO:0000256" key="2">
    <source>
        <dbReference type="ARBA" id="ARBA00013928"/>
    </source>
</evidence>
<evidence type="ECO:0000256" key="1">
    <source>
        <dbReference type="ARBA" id="ARBA00009273"/>
    </source>
</evidence>
<gene>
    <name evidence="14" type="ORF">OKIOD_LOCUS8518</name>
</gene>
<feature type="region of interest" description="Disordered" evidence="12">
    <location>
        <begin position="140"/>
        <end position="171"/>
    </location>
</feature>
<reference evidence="14 15" key="1">
    <citation type="submission" date="2021-04" db="EMBL/GenBank/DDBJ databases">
        <authorList>
            <person name="Bliznina A."/>
        </authorList>
    </citation>
    <scope>NUCLEOTIDE SEQUENCE [LARGE SCALE GENOMIC DNA]</scope>
</reference>
<evidence type="ECO:0000256" key="5">
    <source>
        <dbReference type="ARBA" id="ARBA00022771"/>
    </source>
</evidence>
<feature type="domain" description="RING-type" evidence="13">
    <location>
        <begin position="191"/>
        <end position="235"/>
    </location>
</feature>
<dbReference type="InterPro" id="IPR051031">
    <property type="entry name" value="RING-box_E3_Ubiquitin_Ligase"/>
</dbReference>
<evidence type="ECO:0000256" key="4">
    <source>
        <dbReference type="ARBA" id="ARBA00022723"/>
    </source>
</evidence>
<evidence type="ECO:0000256" key="10">
    <source>
        <dbReference type="PROSITE-ProRule" id="PRU00175"/>
    </source>
</evidence>
<sequence length="276" mass="31845">MISYFRFMMQGALSREVAAPRALLAREDDAQNNNDDAQIMSLNAQLVEAESDADKLRSQLWAERLKHNHEIQSLKETFETEMRIKDAQIEEAHQKTMSLQYALLDVSKIEQEVERAKDINDALEEELLIYTQHIKDVEARVNRTPSPIPQSRVDEDDDDDERSEDNMEVHQDDRKKCSIIVDFEATCNTGICKFPGDDCPVIRGGCKHPFHLHCINKWLTSQEENRQEKVCPLCRQVWSYKNEEEDKTETMTGEAETAENGTPQFVLPTPIFNDDD</sequence>
<dbReference type="Proteomes" id="UP001158576">
    <property type="component" value="Chromosome XSR"/>
</dbReference>
<keyword evidence="8" id="KW-0862">Zinc</keyword>
<evidence type="ECO:0000256" key="8">
    <source>
        <dbReference type="ARBA" id="ARBA00022833"/>
    </source>
</evidence>
<keyword evidence="5 10" id="KW-0863">Zinc-finger</keyword>
<keyword evidence="9" id="KW-0131">Cell cycle</keyword>
<dbReference type="Pfam" id="PF12861">
    <property type="entry name" value="zf-ANAPC11"/>
    <property type="match status" value="1"/>
</dbReference>
<evidence type="ECO:0000256" key="3">
    <source>
        <dbReference type="ARBA" id="ARBA00022618"/>
    </source>
</evidence>
<dbReference type="SUPFAM" id="SSF57850">
    <property type="entry name" value="RING/U-box"/>
    <property type="match status" value="1"/>
</dbReference>
<organism evidence="14 15">
    <name type="scientific">Oikopleura dioica</name>
    <name type="common">Tunicate</name>
    <dbReference type="NCBI Taxonomy" id="34765"/>
    <lineage>
        <taxon>Eukaryota</taxon>
        <taxon>Metazoa</taxon>
        <taxon>Chordata</taxon>
        <taxon>Tunicata</taxon>
        <taxon>Appendicularia</taxon>
        <taxon>Copelata</taxon>
        <taxon>Oikopleuridae</taxon>
        <taxon>Oikopleura</taxon>
    </lineage>
</organism>
<comment type="similarity">
    <text evidence="1">Belongs to the RING-box family.</text>
</comment>
<feature type="compositionally biased region" description="Low complexity" evidence="12">
    <location>
        <begin position="250"/>
        <end position="262"/>
    </location>
</feature>
<keyword evidence="3" id="KW-0132">Cell division</keyword>
<evidence type="ECO:0000256" key="9">
    <source>
        <dbReference type="ARBA" id="ARBA00023306"/>
    </source>
</evidence>
<evidence type="ECO:0000256" key="6">
    <source>
        <dbReference type="ARBA" id="ARBA00022776"/>
    </source>
</evidence>
<keyword evidence="4" id="KW-0479">Metal-binding</keyword>
<dbReference type="CDD" id="cd16456">
    <property type="entry name" value="RING-H2_APC11"/>
    <property type="match status" value="1"/>
</dbReference>
<proteinExistence type="inferred from homology"/>
<keyword evidence="15" id="KW-1185">Reference proteome</keyword>
<evidence type="ECO:0000256" key="12">
    <source>
        <dbReference type="SAM" id="MobiDB-lite"/>
    </source>
</evidence>
<dbReference type="InterPro" id="IPR013083">
    <property type="entry name" value="Znf_RING/FYVE/PHD"/>
</dbReference>
<dbReference type="InterPro" id="IPR001841">
    <property type="entry name" value="Znf_RING"/>
</dbReference>
<keyword evidence="7" id="KW-0833">Ubl conjugation pathway</keyword>
<feature type="coiled-coil region" evidence="11">
    <location>
        <begin position="106"/>
        <end position="140"/>
    </location>
</feature>
<keyword evidence="11" id="KW-0175">Coiled coil</keyword>
<feature type="region of interest" description="Disordered" evidence="12">
    <location>
        <begin position="244"/>
        <end position="276"/>
    </location>
</feature>
<dbReference type="PANTHER" id="PTHR11210">
    <property type="entry name" value="RING BOX"/>
    <property type="match status" value="1"/>
</dbReference>
<keyword evidence="6" id="KW-0498">Mitosis</keyword>
<dbReference type="EMBL" id="OU015569">
    <property type="protein sequence ID" value="CAG5100344.1"/>
    <property type="molecule type" value="Genomic_DNA"/>
</dbReference>
<accession>A0ABN7SMF3</accession>
<evidence type="ECO:0000313" key="15">
    <source>
        <dbReference type="Proteomes" id="UP001158576"/>
    </source>
</evidence>
<evidence type="ECO:0000256" key="11">
    <source>
        <dbReference type="SAM" id="Coils"/>
    </source>
</evidence>
<evidence type="ECO:0000313" key="14">
    <source>
        <dbReference type="EMBL" id="CAG5100344.1"/>
    </source>
</evidence>
<evidence type="ECO:0000259" key="13">
    <source>
        <dbReference type="PROSITE" id="PS50089"/>
    </source>
</evidence>
<feature type="compositionally biased region" description="Acidic residues" evidence="12">
    <location>
        <begin position="154"/>
        <end position="163"/>
    </location>
</feature>
<protein>
    <recommendedName>
        <fullName evidence="2">Anaphase-promoting complex subunit 11</fullName>
    </recommendedName>
</protein>
<dbReference type="Gene3D" id="3.30.40.10">
    <property type="entry name" value="Zinc/RING finger domain, C3HC4 (zinc finger)"/>
    <property type="match status" value="1"/>
</dbReference>